<dbReference type="PRINTS" id="PR00368">
    <property type="entry name" value="FADPNR"/>
</dbReference>
<dbReference type="InterPro" id="IPR036188">
    <property type="entry name" value="FAD/NAD-bd_sf"/>
</dbReference>
<feature type="active site" description="Proton acceptor" evidence="11">
    <location>
        <position position="443"/>
    </location>
</feature>
<proteinExistence type="inferred from homology"/>
<dbReference type="InterPro" id="IPR050151">
    <property type="entry name" value="Class-I_Pyr_Nuc-Dis_Oxidored"/>
</dbReference>
<dbReference type="PIRSF" id="PIRSF000350">
    <property type="entry name" value="Mercury_reductase_MerA"/>
    <property type="match status" value="1"/>
</dbReference>
<name>A0ABC9PD70_STRSA</name>
<keyword evidence="4 14" id="KW-0285">Flavoprotein</keyword>
<evidence type="ECO:0000256" key="2">
    <source>
        <dbReference type="ARBA" id="ARBA00012608"/>
    </source>
</evidence>
<evidence type="ECO:0000256" key="6">
    <source>
        <dbReference type="ARBA" id="ARBA00023002"/>
    </source>
</evidence>
<evidence type="ECO:0000256" key="11">
    <source>
        <dbReference type="PIRSR" id="PIRSR000350-2"/>
    </source>
</evidence>
<keyword evidence="7 12" id="KW-0520">NAD</keyword>
<dbReference type="InterPro" id="IPR023753">
    <property type="entry name" value="FAD/NAD-binding_dom"/>
</dbReference>
<feature type="binding site" evidence="12">
    <location>
        <begin position="316"/>
        <end position="319"/>
    </location>
    <ligand>
        <name>FAD</name>
        <dbReference type="ChEBI" id="CHEBI:57692"/>
    </ligand>
</feature>
<accession>A0ABC9PD70</accession>
<evidence type="ECO:0000256" key="10">
    <source>
        <dbReference type="ARBA" id="ARBA00049187"/>
    </source>
</evidence>
<organism evidence="17 18">
    <name type="scientific">Streptococcus sanguinis SK405</name>
    <dbReference type="NCBI Taxonomy" id="888817"/>
    <lineage>
        <taxon>Bacteria</taxon>
        <taxon>Bacillati</taxon>
        <taxon>Bacillota</taxon>
        <taxon>Bacilli</taxon>
        <taxon>Lactobacillales</taxon>
        <taxon>Streptococcaceae</taxon>
        <taxon>Streptococcus</taxon>
    </lineage>
</organism>
<gene>
    <name evidence="17" type="primary">lpdA</name>
    <name evidence="17" type="ORF">HMPREF9390_0648</name>
</gene>
<feature type="binding site" evidence="12">
    <location>
        <position position="65"/>
    </location>
    <ligand>
        <name>FAD</name>
        <dbReference type="ChEBI" id="CHEBI:57692"/>
    </ligand>
</feature>
<evidence type="ECO:0000256" key="7">
    <source>
        <dbReference type="ARBA" id="ARBA00023027"/>
    </source>
</evidence>
<evidence type="ECO:0000256" key="3">
    <source>
        <dbReference type="ARBA" id="ARBA00016961"/>
    </source>
</evidence>
<feature type="domain" description="Pyridine nucleotide-disulphide oxidoreductase dimerisation" evidence="15">
    <location>
        <begin position="345"/>
        <end position="453"/>
    </location>
</feature>
<feature type="disulfide bond" description="Redox-active" evidence="13">
    <location>
        <begin position="56"/>
        <end position="61"/>
    </location>
</feature>
<evidence type="ECO:0000256" key="1">
    <source>
        <dbReference type="ARBA" id="ARBA00007532"/>
    </source>
</evidence>
<feature type="binding site" evidence="12">
    <location>
        <begin position="152"/>
        <end position="154"/>
    </location>
    <ligand>
        <name>FAD</name>
        <dbReference type="ChEBI" id="CHEBI:57692"/>
    </ligand>
</feature>
<evidence type="ECO:0000256" key="4">
    <source>
        <dbReference type="ARBA" id="ARBA00022630"/>
    </source>
</evidence>
<comment type="caution">
    <text evidence="17">The sequence shown here is derived from an EMBL/GenBank/DDBJ whole genome shotgun (WGS) entry which is preliminary data.</text>
</comment>
<evidence type="ECO:0000256" key="13">
    <source>
        <dbReference type="PIRSR" id="PIRSR000350-4"/>
    </source>
</evidence>
<dbReference type="PRINTS" id="PR00411">
    <property type="entry name" value="PNDRDTASEI"/>
</dbReference>
<feature type="binding site" evidence="12">
    <location>
        <position position="271"/>
    </location>
    <ligand>
        <name>NAD(+)</name>
        <dbReference type="ChEBI" id="CHEBI:57540"/>
    </ligand>
</feature>
<dbReference type="InterPro" id="IPR016156">
    <property type="entry name" value="FAD/NAD-linked_Rdtase_dimer_sf"/>
</dbReference>
<dbReference type="FunFam" id="3.30.390.30:FF:000001">
    <property type="entry name" value="Dihydrolipoyl dehydrogenase"/>
    <property type="match status" value="1"/>
</dbReference>
<feature type="domain" description="FAD/NAD(P)-binding" evidence="16">
    <location>
        <begin position="19"/>
        <end position="325"/>
    </location>
</feature>
<reference evidence="17 18" key="1">
    <citation type="submission" date="2011-01" db="EMBL/GenBank/DDBJ databases">
        <authorList>
            <person name="Muzny D."/>
            <person name="Qin X."/>
            <person name="Buhay C."/>
            <person name="Dugan-Rocha S."/>
            <person name="Ding Y."/>
            <person name="Chen G."/>
            <person name="Hawes A."/>
            <person name="Holder M."/>
            <person name="Jhangiani S."/>
            <person name="Johnson A."/>
            <person name="Khan Z."/>
            <person name="Li Z."/>
            <person name="Liu W."/>
            <person name="Liu X."/>
            <person name="Perez L."/>
            <person name="Shen H."/>
            <person name="Wang Q."/>
            <person name="Watt J."/>
            <person name="Xi L."/>
            <person name="Xin Y."/>
            <person name="Zhou J."/>
            <person name="Deng J."/>
            <person name="Jiang H."/>
            <person name="Liu Y."/>
            <person name="Qu J."/>
            <person name="Song X.-Z."/>
            <person name="Zhang L."/>
            <person name="Villasana D."/>
            <person name="Johnson A."/>
            <person name="Liu J."/>
            <person name="Liyanage D."/>
            <person name="Lorensuhewa L."/>
            <person name="Robinson T."/>
            <person name="Song A."/>
            <person name="Song B.-B."/>
            <person name="Dinh H."/>
            <person name="Thornton R."/>
            <person name="Coyle M."/>
            <person name="Francisco L."/>
            <person name="Jackson L."/>
            <person name="Javaid M."/>
            <person name="Korchina V."/>
            <person name="Kovar C."/>
            <person name="Mata R."/>
            <person name="Mathew T."/>
            <person name="Ngo R."/>
            <person name="Nguyen L."/>
            <person name="Nguyen N."/>
            <person name="Okwuonu G."/>
            <person name="Ongeri F."/>
            <person name="Pham C."/>
            <person name="Simmons D."/>
            <person name="Wilczek-Boney K."/>
            <person name="Hale W."/>
            <person name="Jakkamsetti A."/>
            <person name="Pham P."/>
            <person name="Ruth R."/>
            <person name="San Lucas F."/>
            <person name="Warren J."/>
            <person name="Zhang J."/>
            <person name="Zhao Z."/>
            <person name="Zhou C."/>
            <person name="Zhu D."/>
            <person name="Lee S."/>
            <person name="Bess C."/>
            <person name="Blankenburg K."/>
            <person name="Forbes L."/>
            <person name="Fu Q."/>
            <person name="Gubbala S."/>
            <person name="Hirani K."/>
            <person name="Jayaseelan J.C."/>
            <person name="Lara F."/>
            <person name="Munidasa M."/>
            <person name="Palculict T."/>
            <person name="Patil S."/>
            <person name="Pu L.-L."/>
            <person name="Saada N."/>
            <person name="Tang L."/>
            <person name="Weissenberger G."/>
            <person name="Zhu Y."/>
            <person name="Hemphill L."/>
            <person name="Shang Y."/>
            <person name="Youmans B."/>
            <person name="Ayvaz T."/>
            <person name="Ross M."/>
            <person name="Santibanez J."/>
            <person name="Aqrawi P."/>
            <person name="Gross S."/>
            <person name="Joshi V."/>
            <person name="Fowler G."/>
            <person name="Nazareth L."/>
            <person name="Reid J."/>
            <person name="Worley K."/>
            <person name="Petrosino J."/>
            <person name="Highlander S."/>
            <person name="Gibbs R."/>
        </authorList>
    </citation>
    <scope>NUCLEOTIDE SEQUENCE [LARGE SCALE GENOMIC DNA]</scope>
    <source>
        <strain evidence="17 18">SK405</strain>
    </source>
</reference>
<dbReference type="InterPro" id="IPR001100">
    <property type="entry name" value="Pyr_nuc-diS_OxRdtase"/>
</dbReference>
<evidence type="ECO:0000256" key="5">
    <source>
        <dbReference type="ARBA" id="ARBA00022827"/>
    </source>
</evidence>
<dbReference type="Gene3D" id="3.30.390.30">
    <property type="match status" value="1"/>
</dbReference>
<comment type="similarity">
    <text evidence="1 14">Belongs to the class-I pyridine nucleotide-disulfide oxidoreductase family.</text>
</comment>
<dbReference type="InterPro" id="IPR006258">
    <property type="entry name" value="Lipoamide_DH"/>
</dbReference>
<dbReference type="PANTHER" id="PTHR22912:SF151">
    <property type="entry name" value="DIHYDROLIPOYL DEHYDROGENASE, MITOCHONDRIAL"/>
    <property type="match status" value="1"/>
</dbReference>
<comment type="miscellaneous">
    <text evidence="14">The active site is a redox-active disulfide bond.</text>
</comment>
<dbReference type="EC" id="1.8.1.4" evidence="2 14"/>
<evidence type="ECO:0000256" key="8">
    <source>
        <dbReference type="ARBA" id="ARBA00023157"/>
    </source>
</evidence>
<dbReference type="Pfam" id="PF07992">
    <property type="entry name" value="Pyr_redox_2"/>
    <property type="match status" value="1"/>
</dbReference>
<keyword evidence="12" id="KW-0547">Nucleotide-binding</keyword>
<dbReference type="InterPro" id="IPR004099">
    <property type="entry name" value="Pyr_nucl-diS_OxRdtase_dimer"/>
</dbReference>
<protein>
    <recommendedName>
        <fullName evidence="3 14">Dihydrolipoyl dehydrogenase</fullName>
        <ecNumber evidence="2 14">1.8.1.4</ecNumber>
    </recommendedName>
</protein>
<evidence type="ECO:0000313" key="17">
    <source>
        <dbReference type="EMBL" id="EGC24859.1"/>
    </source>
</evidence>
<dbReference type="Pfam" id="PF02852">
    <property type="entry name" value="Pyr_redox_dim"/>
    <property type="match status" value="1"/>
</dbReference>
<comment type="cofactor">
    <cofactor evidence="12 14">
        <name>FAD</name>
        <dbReference type="ChEBI" id="CHEBI:57692"/>
    </cofactor>
    <text evidence="12 14">Binds 1 FAD per subunit.</text>
</comment>
<dbReference type="NCBIfam" id="TIGR01350">
    <property type="entry name" value="lipoamide_DH"/>
    <property type="match status" value="1"/>
</dbReference>
<dbReference type="GO" id="GO:0005737">
    <property type="term" value="C:cytoplasm"/>
    <property type="evidence" value="ECO:0007669"/>
    <property type="project" value="UniProtKB-ARBA"/>
</dbReference>
<feature type="binding site" evidence="12">
    <location>
        <position position="310"/>
    </location>
    <ligand>
        <name>FAD</name>
        <dbReference type="ChEBI" id="CHEBI:57692"/>
    </ligand>
</feature>
<evidence type="ECO:0000259" key="16">
    <source>
        <dbReference type="Pfam" id="PF07992"/>
    </source>
</evidence>
<dbReference type="Proteomes" id="UP000003857">
    <property type="component" value="Unassembled WGS sequence"/>
</dbReference>
<comment type="catalytic activity">
    <reaction evidence="10 14">
        <text>N(6)-[(R)-dihydrolipoyl]-L-lysyl-[protein] + NAD(+) = N(6)-[(R)-lipoyl]-L-lysyl-[protein] + NADH + H(+)</text>
        <dbReference type="Rhea" id="RHEA:15045"/>
        <dbReference type="Rhea" id="RHEA-COMP:10474"/>
        <dbReference type="Rhea" id="RHEA-COMP:10475"/>
        <dbReference type="ChEBI" id="CHEBI:15378"/>
        <dbReference type="ChEBI" id="CHEBI:57540"/>
        <dbReference type="ChEBI" id="CHEBI:57945"/>
        <dbReference type="ChEBI" id="CHEBI:83099"/>
        <dbReference type="ChEBI" id="CHEBI:83100"/>
        <dbReference type="EC" id="1.8.1.4"/>
    </reaction>
</comment>
<dbReference type="AlphaFoldDB" id="A0ABC9PD70"/>
<keyword evidence="9 14" id="KW-0676">Redox-active center</keyword>
<evidence type="ECO:0000259" key="15">
    <source>
        <dbReference type="Pfam" id="PF02852"/>
    </source>
</evidence>
<evidence type="ECO:0000256" key="14">
    <source>
        <dbReference type="RuleBase" id="RU003692"/>
    </source>
</evidence>
<keyword evidence="8" id="KW-1015">Disulfide bond</keyword>
<dbReference type="PANTHER" id="PTHR22912">
    <property type="entry name" value="DISULFIDE OXIDOREDUCTASE"/>
    <property type="match status" value="1"/>
</dbReference>
<evidence type="ECO:0000256" key="12">
    <source>
        <dbReference type="PIRSR" id="PIRSR000350-3"/>
    </source>
</evidence>
<evidence type="ECO:0000256" key="9">
    <source>
        <dbReference type="ARBA" id="ARBA00023284"/>
    </source>
</evidence>
<dbReference type="PROSITE" id="PS00076">
    <property type="entry name" value="PYRIDINE_REDOX_1"/>
    <property type="match status" value="1"/>
</dbReference>
<feature type="binding site" evidence="12">
    <location>
        <begin position="189"/>
        <end position="196"/>
    </location>
    <ligand>
        <name>NAD(+)</name>
        <dbReference type="ChEBI" id="CHEBI:57540"/>
    </ligand>
</feature>
<dbReference type="EMBL" id="AEWZ01000002">
    <property type="protein sequence ID" value="EGC24859.1"/>
    <property type="molecule type" value="Genomic_DNA"/>
</dbReference>
<keyword evidence="5 12" id="KW-0274">FAD</keyword>
<feature type="binding site" evidence="12">
    <location>
        <position position="212"/>
    </location>
    <ligand>
        <name>NAD(+)</name>
        <dbReference type="ChEBI" id="CHEBI:57540"/>
    </ligand>
</feature>
<keyword evidence="6 14" id="KW-0560">Oxidoreductase</keyword>
<dbReference type="Gene3D" id="3.50.50.60">
    <property type="entry name" value="FAD/NAD(P)-binding domain"/>
    <property type="match status" value="2"/>
</dbReference>
<sequence length="461" mass="50432">MIVGAPFAFYERRPVLSVYDVLIIGAGPGGYVAAEEAARLGKKVAVVEKKSIGGTCLNVGCIPSKAYLQHGHWLLTMEEARRYGIESKLERIDFEKLVDRKNQVIASLQSGIHASFKSLGIEYIEGQAKFVKDRTFSVNGKEISGKDVILATGSYPFVPPIKGLGQVDYLTTDTFFDLRELPEKLVIIGGGVIAIELAFAMAPLGVAVTVIEVAPEILLTEEAEARHVIQKKLKKMGVMIYQGAQIKEVTANSVLLENEQVAFDHLLVATGRKPNLELAQDMGLALTDRNFVKVDQYYETSKEHVYAIGDLLESYMLAHVASAEGIKAVRAICRRAEEAVDPLGVPRSLYTSPEVASFGLSKDEAEQAGYDVQVQQLPFSYNGRAIAIGETEGYVKLISEKKYHLLLGAVIVGPNGTDLLQNLILLRQAEATLDQVLETVFAHPTTSELIQEVAKRLVQDD</sequence>
<dbReference type="SUPFAM" id="SSF55424">
    <property type="entry name" value="FAD/NAD-linked reductases, dimerisation (C-terminal) domain"/>
    <property type="match status" value="1"/>
</dbReference>
<dbReference type="GO" id="GO:0004148">
    <property type="term" value="F:dihydrolipoyl dehydrogenase (NADH) activity"/>
    <property type="evidence" value="ECO:0007669"/>
    <property type="project" value="UniProtKB-EC"/>
</dbReference>
<evidence type="ECO:0000313" key="18">
    <source>
        <dbReference type="Proteomes" id="UP000003857"/>
    </source>
</evidence>
<dbReference type="InterPro" id="IPR012999">
    <property type="entry name" value="Pyr_OxRdtase_I_AS"/>
</dbReference>
<dbReference type="SUPFAM" id="SSF51905">
    <property type="entry name" value="FAD/NAD(P)-binding domain"/>
    <property type="match status" value="1"/>
</dbReference>